<reference evidence="2 3" key="1">
    <citation type="journal article" date="2019" name="Int. J. Syst. Evol. Microbiol.">
        <title>The Global Catalogue of Microorganisms (GCM) 10K type strain sequencing project: providing services to taxonomists for standard genome sequencing and annotation.</title>
        <authorList>
            <consortium name="The Broad Institute Genomics Platform"/>
            <consortium name="The Broad Institute Genome Sequencing Center for Infectious Disease"/>
            <person name="Wu L."/>
            <person name="Ma J."/>
        </authorList>
    </citation>
    <scope>NUCLEOTIDE SEQUENCE [LARGE SCALE GENOMIC DNA]</scope>
    <source>
        <strain evidence="2 3">JCM 1417</strain>
    </source>
</reference>
<organism evidence="2 3">
    <name type="scientific">Clostridium subterminale</name>
    <dbReference type="NCBI Taxonomy" id="1550"/>
    <lineage>
        <taxon>Bacteria</taxon>
        <taxon>Bacillati</taxon>
        <taxon>Bacillota</taxon>
        <taxon>Clostridia</taxon>
        <taxon>Eubacteriales</taxon>
        <taxon>Clostridiaceae</taxon>
        <taxon>Clostridium</taxon>
    </lineage>
</organism>
<evidence type="ECO:0000313" key="2">
    <source>
        <dbReference type="EMBL" id="GAA0769618.1"/>
    </source>
</evidence>
<proteinExistence type="predicted"/>
<comment type="caution">
    <text evidence="2">The sequence shown here is derived from an EMBL/GenBank/DDBJ whole genome shotgun (WGS) entry which is preliminary data.</text>
</comment>
<dbReference type="EMBL" id="BAAACI010000001">
    <property type="protein sequence ID" value="GAA0769618.1"/>
    <property type="molecule type" value="Genomic_DNA"/>
</dbReference>
<evidence type="ECO:0000313" key="3">
    <source>
        <dbReference type="Proteomes" id="UP001501047"/>
    </source>
</evidence>
<name>A0ABN1KKK1_CLOSU</name>
<evidence type="ECO:0000256" key="1">
    <source>
        <dbReference type="SAM" id="MobiDB-lite"/>
    </source>
</evidence>
<accession>A0ABN1KKK1</accession>
<dbReference type="Proteomes" id="UP001501047">
    <property type="component" value="Unassembled WGS sequence"/>
</dbReference>
<keyword evidence="3" id="KW-1185">Reference proteome</keyword>
<feature type="region of interest" description="Disordered" evidence="1">
    <location>
        <begin position="22"/>
        <end position="56"/>
    </location>
</feature>
<sequence>MNVWTHNNIDNKIIWEVLKMAKNHKKHEHTPSNPKTGNVKDHISSKAGIKSPKEKE</sequence>
<gene>
    <name evidence="2" type="ORF">GCM10008908_11420</name>
</gene>
<protein>
    <submittedName>
        <fullName evidence="2">Uncharacterized protein</fullName>
    </submittedName>
</protein>